<name>A0A1H7ZUZ4_9HYPH</name>
<accession>A0A1H7ZUZ4</accession>
<sequence length="91" mass="8731">MTGIPSADEIEAAKAALQANLPPQAKKQEEEGSTAGDVVSGVLDVASNVTIDAVGVAVEVVGTVVEGAGAAVVATGEAVVSVIGGIFEGLG</sequence>
<protein>
    <submittedName>
        <fullName evidence="1">Uncharacterized protein</fullName>
    </submittedName>
</protein>
<reference evidence="2" key="1">
    <citation type="submission" date="2016-10" db="EMBL/GenBank/DDBJ databases">
        <authorList>
            <person name="Varghese N."/>
            <person name="Submissions S."/>
        </authorList>
    </citation>
    <scope>NUCLEOTIDE SEQUENCE [LARGE SCALE GENOMIC DNA]</scope>
    <source>
        <strain evidence="2">LMG 26383,CCUG 61248,R- 45681</strain>
    </source>
</reference>
<dbReference type="STRING" id="1036779.SAMN04515666_11619"/>
<proteinExistence type="predicted"/>
<gene>
    <name evidence="1" type="ORF">SAMN04515666_11619</name>
</gene>
<dbReference type="EMBL" id="FOAN01000016">
    <property type="protein sequence ID" value="SEM62151.1"/>
    <property type="molecule type" value="Genomic_DNA"/>
</dbReference>
<organism evidence="1 2">
    <name type="scientific">Bosea lupini</name>
    <dbReference type="NCBI Taxonomy" id="1036779"/>
    <lineage>
        <taxon>Bacteria</taxon>
        <taxon>Pseudomonadati</taxon>
        <taxon>Pseudomonadota</taxon>
        <taxon>Alphaproteobacteria</taxon>
        <taxon>Hyphomicrobiales</taxon>
        <taxon>Boseaceae</taxon>
        <taxon>Bosea</taxon>
    </lineage>
</organism>
<dbReference type="OrthoDB" id="8164028at2"/>
<dbReference type="AlphaFoldDB" id="A0A1H7ZUZ4"/>
<keyword evidence="2" id="KW-1185">Reference proteome</keyword>
<evidence type="ECO:0000313" key="2">
    <source>
        <dbReference type="Proteomes" id="UP000199664"/>
    </source>
</evidence>
<evidence type="ECO:0000313" key="1">
    <source>
        <dbReference type="EMBL" id="SEM62151.1"/>
    </source>
</evidence>
<dbReference type="Proteomes" id="UP000199664">
    <property type="component" value="Unassembled WGS sequence"/>
</dbReference>
<dbReference type="RefSeq" id="WP_091842789.1">
    <property type="nucleotide sequence ID" value="NZ_FOAN01000016.1"/>
</dbReference>